<proteinExistence type="predicted"/>
<evidence type="ECO:0000313" key="3">
    <source>
        <dbReference type="Proteomes" id="UP000266841"/>
    </source>
</evidence>
<dbReference type="AlphaFoldDB" id="K0TJI0"/>
<sequence length="75" mass="7872">MRRAILALAAVASARQSTARTDAVSSGHANAKASSMSRDHLRKILHTVLEDGPALRHLRRGDGGDAADDEGPASR</sequence>
<evidence type="ECO:0000256" key="1">
    <source>
        <dbReference type="SAM" id="MobiDB-lite"/>
    </source>
</evidence>
<accession>K0TJI0</accession>
<reference evidence="2 3" key="1">
    <citation type="journal article" date="2012" name="Genome Biol.">
        <title>Genome and low-iron response of an oceanic diatom adapted to chronic iron limitation.</title>
        <authorList>
            <person name="Lommer M."/>
            <person name="Specht M."/>
            <person name="Roy A.S."/>
            <person name="Kraemer L."/>
            <person name="Andreson R."/>
            <person name="Gutowska M.A."/>
            <person name="Wolf J."/>
            <person name="Bergner S.V."/>
            <person name="Schilhabel M.B."/>
            <person name="Klostermeier U.C."/>
            <person name="Beiko R.G."/>
            <person name="Rosenstiel P."/>
            <person name="Hippler M."/>
            <person name="Laroche J."/>
        </authorList>
    </citation>
    <scope>NUCLEOTIDE SEQUENCE [LARGE SCALE GENOMIC DNA]</scope>
    <source>
        <strain evidence="2 3">CCMP1005</strain>
    </source>
</reference>
<dbReference type="EMBL" id="AGNL01008116">
    <property type="protein sequence ID" value="EJK70732.1"/>
    <property type="molecule type" value="Genomic_DNA"/>
</dbReference>
<feature type="non-terminal residue" evidence="2">
    <location>
        <position position="75"/>
    </location>
</feature>
<feature type="region of interest" description="Disordered" evidence="1">
    <location>
        <begin position="55"/>
        <end position="75"/>
    </location>
</feature>
<name>K0TJI0_THAOC</name>
<protein>
    <submittedName>
        <fullName evidence="2">Uncharacterized protein</fullName>
    </submittedName>
</protein>
<comment type="caution">
    <text evidence="2">The sequence shown here is derived from an EMBL/GenBank/DDBJ whole genome shotgun (WGS) entry which is preliminary data.</text>
</comment>
<dbReference type="Proteomes" id="UP000266841">
    <property type="component" value="Unassembled WGS sequence"/>
</dbReference>
<feature type="compositionally biased region" description="Polar residues" evidence="1">
    <location>
        <begin position="23"/>
        <end position="36"/>
    </location>
</feature>
<organism evidence="2 3">
    <name type="scientific">Thalassiosira oceanica</name>
    <name type="common">Marine diatom</name>
    <dbReference type="NCBI Taxonomy" id="159749"/>
    <lineage>
        <taxon>Eukaryota</taxon>
        <taxon>Sar</taxon>
        <taxon>Stramenopiles</taxon>
        <taxon>Ochrophyta</taxon>
        <taxon>Bacillariophyta</taxon>
        <taxon>Coscinodiscophyceae</taxon>
        <taxon>Thalassiosirophycidae</taxon>
        <taxon>Thalassiosirales</taxon>
        <taxon>Thalassiosiraceae</taxon>
        <taxon>Thalassiosira</taxon>
    </lineage>
</organism>
<feature type="compositionally biased region" description="Acidic residues" evidence="1">
    <location>
        <begin position="65"/>
        <end position="75"/>
    </location>
</feature>
<gene>
    <name evidence="2" type="ORF">THAOC_07884</name>
</gene>
<evidence type="ECO:0000313" key="2">
    <source>
        <dbReference type="EMBL" id="EJK70732.1"/>
    </source>
</evidence>
<keyword evidence="3" id="KW-1185">Reference proteome</keyword>
<feature type="region of interest" description="Disordered" evidence="1">
    <location>
        <begin position="16"/>
        <end position="38"/>
    </location>
</feature>